<protein>
    <recommendedName>
        <fullName evidence="3">1-phosphatidylinositol 4-kinase</fullName>
        <ecNumber evidence="3">2.7.1.67</ecNumber>
    </recommendedName>
</protein>
<dbReference type="FunFam" id="1.10.1070.11:FF:000016">
    <property type="entry name" value="PIK1p Phosphatidylinositol 4-kinase"/>
    <property type="match status" value="1"/>
</dbReference>
<dbReference type="GO" id="GO:0048015">
    <property type="term" value="P:phosphatidylinositol-mediated signaling"/>
    <property type="evidence" value="ECO:0007669"/>
    <property type="project" value="TreeGrafter"/>
</dbReference>
<keyword evidence="8" id="KW-1133">Transmembrane helix</keyword>
<dbReference type="Pfam" id="PF00454">
    <property type="entry name" value="PI3_PI4_kinase"/>
    <property type="match status" value="1"/>
</dbReference>
<proteinExistence type="predicted"/>
<keyword evidence="7" id="KW-0418">Kinase</keyword>
<dbReference type="PROSITE" id="PS50290">
    <property type="entry name" value="PI3_4_KINASE_3"/>
    <property type="match status" value="1"/>
</dbReference>
<comment type="catalytic activity">
    <reaction evidence="1">
        <text>a 1,2-diacyl-sn-glycero-3-phospho-(1D-myo-inositol) + ATP = a 1,2-diacyl-sn-glycero-3-phospho-(1D-myo-inositol 4-phosphate) + ADP + H(+)</text>
        <dbReference type="Rhea" id="RHEA:19877"/>
        <dbReference type="ChEBI" id="CHEBI:15378"/>
        <dbReference type="ChEBI" id="CHEBI:30616"/>
        <dbReference type="ChEBI" id="CHEBI:57880"/>
        <dbReference type="ChEBI" id="CHEBI:58178"/>
        <dbReference type="ChEBI" id="CHEBI:456216"/>
        <dbReference type="EC" id="2.7.1.67"/>
    </reaction>
</comment>
<evidence type="ECO:0000256" key="9">
    <source>
        <dbReference type="ARBA" id="ARBA00023065"/>
    </source>
</evidence>
<dbReference type="GO" id="GO:0004430">
    <property type="term" value="F:1-phosphatidylinositol 4-kinase activity"/>
    <property type="evidence" value="ECO:0007669"/>
    <property type="project" value="UniProtKB-EC"/>
</dbReference>
<feature type="region of interest" description="Disordered" evidence="11">
    <location>
        <begin position="312"/>
        <end position="333"/>
    </location>
</feature>
<dbReference type="EMBL" id="HBIW01011439">
    <property type="protein sequence ID" value="CAE0694355.1"/>
    <property type="molecule type" value="Transcribed_RNA"/>
</dbReference>
<evidence type="ECO:0000256" key="11">
    <source>
        <dbReference type="SAM" id="MobiDB-lite"/>
    </source>
</evidence>
<evidence type="ECO:0000313" key="14">
    <source>
        <dbReference type="EMBL" id="CAE0694355.1"/>
    </source>
</evidence>
<evidence type="ECO:0000256" key="7">
    <source>
        <dbReference type="ARBA" id="ARBA00022777"/>
    </source>
</evidence>
<keyword evidence="6" id="KW-0812">Transmembrane</keyword>
<dbReference type="InterPro" id="IPR044669">
    <property type="entry name" value="YneE/VCCN1/2-like"/>
</dbReference>
<dbReference type="GO" id="GO:0016020">
    <property type="term" value="C:membrane"/>
    <property type="evidence" value="ECO:0007669"/>
    <property type="project" value="UniProtKB-SubCell"/>
</dbReference>
<gene>
    <name evidence="14" type="ORF">PCAL00307_LOCUS9791</name>
</gene>
<evidence type="ECO:0000256" key="6">
    <source>
        <dbReference type="ARBA" id="ARBA00022692"/>
    </source>
</evidence>
<dbReference type="SUPFAM" id="SSF56112">
    <property type="entry name" value="Protein kinase-like (PK-like)"/>
    <property type="match status" value="1"/>
</dbReference>
<accession>A0A7S3ZUD3</accession>
<feature type="signal peptide" evidence="12">
    <location>
        <begin position="1"/>
        <end position="18"/>
    </location>
</feature>
<dbReference type="GO" id="GO:0046854">
    <property type="term" value="P:phosphatidylinositol phosphate biosynthetic process"/>
    <property type="evidence" value="ECO:0007669"/>
    <property type="project" value="InterPro"/>
</dbReference>
<evidence type="ECO:0000256" key="1">
    <source>
        <dbReference type="ARBA" id="ARBA00001686"/>
    </source>
</evidence>
<dbReference type="InterPro" id="IPR000403">
    <property type="entry name" value="PI3/4_kinase_cat_dom"/>
</dbReference>
<evidence type="ECO:0000259" key="13">
    <source>
        <dbReference type="PROSITE" id="PS50290"/>
    </source>
</evidence>
<dbReference type="PROSITE" id="PS00916">
    <property type="entry name" value="PI3_4_KINASE_2"/>
    <property type="match status" value="1"/>
</dbReference>
<evidence type="ECO:0000256" key="2">
    <source>
        <dbReference type="ARBA" id="ARBA00004141"/>
    </source>
</evidence>
<dbReference type="GO" id="GO:0005254">
    <property type="term" value="F:chloride channel activity"/>
    <property type="evidence" value="ECO:0007669"/>
    <property type="project" value="InterPro"/>
</dbReference>
<dbReference type="InterPro" id="IPR011009">
    <property type="entry name" value="Kinase-like_dom_sf"/>
</dbReference>
<feature type="domain" description="PI3K/PI4K catalytic" evidence="13">
    <location>
        <begin position="1"/>
        <end position="487"/>
    </location>
</feature>
<evidence type="ECO:0000256" key="5">
    <source>
        <dbReference type="ARBA" id="ARBA00022679"/>
    </source>
</evidence>
<keyword evidence="12" id="KW-0732">Signal</keyword>
<evidence type="ECO:0000256" key="8">
    <source>
        <dbReference type="ARBA" id="ARBA00022989"/>
    </source>
</evidence>
<evidence type="ECO:0000256" key="10">
    <source>
        <dbReference type="ARBA" id="ARBA00023136"/>
    </source>
</evidence>
<dbReference type="InterPro" id="IPR036940">
    <property type="entry name" value="PI3/4_kinase_cat_sf"/>
</dbReference>
<dbReference type="EC" id="2.7.1.67" evidence="3"/>
<dbReference type="Pfam" id="PF25539">
    <property type="entry name" value="Bestrophin_2"/>
    <property type="match status" value="1"/>
</dbReference>
<dbReference type="Gene3D" id="1.10.1070.11">
    <property type="entry name" value="Phosphatidylinositol 3-/4-kinase, catalytic domain"/>
    <property type="match status" value="1"/>
</dbReference>
<name>A0A7S3ZUD3_9STRA</name>
<keyword evidence="4" id="KW-0813">Transport</keyword>
<dbReference type="PANTHER" id="PTHR10048:SF22">
    <property type="entry name" value="PHOSPHATIDYLINOSITOL 4-KINASE BETA"/>
    <property type="match status" value="1"/>
</dbReference>
<evidence type="ECO:0000256" key="12">
    <source>
        <dbReference type="SAM" id="SignalP"/>
    </source>
</evidence>
<dbReference type="InterPro" id="IPR015433">
    <property type="entry name" value="PI3/4_kinase"/>
</dbReference>
<organism evidence="14">
    <name type="scientific">Pelagomonas calceolata</name>
    <dbReference type="NCBI Taxonomy" id="35677"/>
    <lineage>
        <taxon>Eukaryota</taxon>
        <taxon>Sar</taxon>
        <taxon>Stramenopiles</taxon>
        <taxon>Ochrophyta</taxon>
        <taxon>Pelagophyceae</taxon>
        <taxon>Pelagomonadales</taxon>
        <taxon>Pelagomonadaceae</taxon>
        <taxon>Pelagomonas</taxon>
    </lineage>
</organism>
<dbReference type="GO" id="GO:0005737">
    <property type="term" value="C:cytoplasm"/>
    <property type="evidence" value="ECO:0007669"/>
    <property type="project" value="TreeGrafter"/>
</dbReference>
<dbReference type="AlphaFoldDB" id="A0A7S3ZUD3"/>
<reference evidence="14" key="1">
    <citation type="submission" date="2021-01" db="EMBL/GenBank/DDBJ databases">
        <authorList>
            <person name="Corre E."/>
            <person name="Pelletier E."/>
            <person name="Niang G."/>
            <person name="Scheremetjew M."/>
            <person name="Finn R."/>
            <person name="Kale V."/>
            <person name="Holt S."/>
            <person name="Cochrane G."/>
            <person name="Meng A."/>
            <person name="Brown T."/>
            <person name="Cohen L."/>
        </authorList>
    </citation>
    <scope>NUCLEOTIDE SEQUENCE</scope>
    <source>
        <strain evidence="14">CCMP1756</strain>
    </source>
</reference>
<feature type="chain" id="PRO_5031409822" description="1-phosphatidylinositol 4-kinase" evidence="12">
    <location>
        <begin position="19"/>
        <end position="503"/>
    </location>
</feature>
<comment type="subcellular location">
    <subcellularLocation>
        <location evidence="2">Membrane</location>
        <topology evidence="2">Multi-pass membrane protein</topology>
    </subcellularLocation>
</comment>
<keyword evidence="5" id="KW-0808">Transferase</keyword>
<evidence type="ECO:0000256" key="4">
    <source>
        <dbReference type="ARBA" id="ARBA00022448"/>
    </source>
</evidence>
<keyword evidence="10" id="KW-0472">Membrane</keyword>
<dbReference type="PANTHER" id="PTHR10048">
    <property type="entry name" value="PHOSPHATIDYLINOSITOL KINASE"/>
    <property type="match status" value="1"/>
</dbReference>
<evidence type="ECO:0000256" key="3">
    <source>
        <dbReference type="ARBA" id="ARBA00012169"/>
    </source>
</evidence>
<dbReference type="InterPro" id="IPR018936">
    <property type="entry name" value="PI3/4_kinase_CS"/>
</dbReference>
<dbReference type="SMART" id="SM00146">
    <property type="entry name" value="PI3Kc"/>
    <property type="match status" value="1"/>
</dbReference>
<sequence length="503" mass="55450">MPSTRSLPLALLLRSAAGLLPRTPQRLPTRLKSSLRTDADAVLDLRRVDTSRSELVSPGESTISRLWDLETWARHQKVGRYWRHLRKWPRSTTARLVLPVCVAFSLWSCLAHALRIRYFPNFSAPLAPLTLISSAVALLLTLRMNLSLLRLQESRLAWGRLVLHARETAGLAATYCAAAPAEAICRHLAVLGWCLKASLRAGEDDSDVVSTMLPPATAETVLAARKRPVALLRGAHAVVAEEVAAGRLDAQAHLSLLTQLHSLNAQIGVCERLLASPVPPTITRHTSRVLLSCALRRPPRCLRFDGRGDGVTPDLRHLTPSTRRVPARTHRENASQRRSMAAYSLVSHLLGLKDRHNGNILLDNKGHVIHIDFGFLLGTAPGGSFSLERVPFKLTAEHVEAMGGWQSDGFADFVVLLCCGFSALQKHSSKILALVEVMARDSPFPCFKTGTAAVEKMRSRLKLHLTTNEQVAAHVADLVRQSYNAYGTRQYDSFQYLTNGIYS</sequence>
<keyword evidence="9" id="KW-0406">Ion transport</keyword>